<accession>A0AC61DBB3</accession>
<evidence type="ECO:0000313" key="2">
    <source>
        <dbReference type="Proteomes" id="UP000224460"/>
    </source>
</evidence>
<keyword evidence="2" id="KW-1185">Reference proteome</keyword>
<reference evidence="1" key="1">
    <citation type="submission" date="2017-10" db="EMBL/GenBank/DDBJ databases">
        <title>Genome sequence of cellulolytic Lachnospiraceae bacterium XHS1971 isolated from hotspring sediment.</title>
        <authorList>
            <person name="Vasudevan G."/>
            <person name="Joshi A.J."/>
            <person name="Hivarkar S."/>
            <person name="Lanjekar V.B."/>
            <person name="Dhakephalkar P.K."/>
            <person name="Dagar S."/>
        </authorList>
    </citation>
    <scope>NUCLEOTIDE SEQUENCE</scope>
    <source>
        <strain evidence="1">XHS1971</strain>
    </source>
</reference>
<name>A0AC61DBB3_9FIRM</name>
<evidence type="ECO:0000313" key="1">
    <source>
        <dbReference type="EMBL" id="PHV70028.1"/>
    </source>
</evidence>
<gene>
    <name evidence="1" type="ORF">CS063_12855</name>
</gene>
<sequence>MKIECTKEEFQKLFDLVYAGNILINGLRSQEEKIKDYAEMEQTIFAMAKEFGLEEVVEYDEEFKEWMPTHDYEESGINDYLDAYDTQVFWEELVMRLARRDALNYLGDIEPDMTKEQLRNMQDRLEEEYEEEFEYHGLDHLKLVEPPIEKR</sequence>
<proteinExistence type="predicted"/>
<dbReference type="EMBL" id="PEDL01000015">
    <property type="protein sequence ID" value="PHV70028.1"/>
    <property type="molecule type" value="Genomic_DNA"/>
</dbReference>
<organism evidence="1 2">
    <name type="scientific">Sporanaerobium hydrogeniformans</name>
    <dbReference type="NCBI Taxonomy" id="3072179"/>
    <lineage>
        <taxon>Bacteria</taxon>
        <taxon>Bacillati</taxon>
        <taxon>Bacillota</taxon>
        <taxon>Clostridia</taxon>
        <taxon>Lachnospirales</taxon>
        <taxon>Lachnospiraceae</taxon>
        <taxon>Sporanaerobium</taxon>
    </lineage>
</organism>
<comment type="caution">
    <text evidence="1">The sequence shown here is derived from an EMBL/GenBank/DDBJ whole genome shotgun (WGS) entry which is preliminary data.</text>
</comment>
<protein>
    <submittedName>
        <fullName evidence="1">Uncharacterized protein</fullName>
    </submittedName>
</protein>
<dbReference type="Proteomes" id="UP000224460">
    <property type="component" value="Unassembled WGS sequence"/>
</dbReference>